<sequence length="349" mass="38271">IDILGREWQNVQGMNNPIDRANAFAQHMMAQTKNLGIKTSLRLGPGEMAEQAFRNIGQQFEREAIGSRDFITRLQGVANVLTQPAQYTMDAIEAYSRYIPSVASSFSWHLAPATGRIIAAGKLVEKSITGWRNVVMPAARAIPGDQWTRSYVLDQLTPMMRGLKPRGAFLRASAFGQYKQDAFNWLTKHPLPKKTLTENGRQYLLKYFGDFGNLGADSLGAKISHHFYLSTLGLNISPASKNLLQNYLTTIHIPGITLTGLKQGMNEMHRGVAKYAGLIAKGNSRTDAFEKAFPDYINAIGKGGGTARSILGGGDILSEGVVVPKVATVIDKIKTGMMTPFSTSETYNR</sequence>
<comment type="caution">
    <text evidence="1">The sequence shown here is derived from an EMBL/GenBank/DDBJ whole genome shotgun (WGS) entry which is preliminary data.</text>
</comment>
<evidence type="ECO:0008006" key="2">
    <source>
        <dbReference type="Google" id="ProtNLM"/>
    </source>
</evidence>
<feature type="non-terminal residue" evidence="1">
    <location>
        <position position="349"/>
    </location>
</feature>
<proteinExistence type="predicted"/>
<organism evidence="1">
    <name type="scientific">marine sediment metagenome</name>
    <dbReference type="NCBI Taxonomy" id="412755"/>
    <lineage>
        <taxon>unclassified sequences</taxon>
        <taxon>metagenomes</taxon>
        <taxon>ecological metagenomes</taxon>
    </lineage>
</organism>
<gene>
    <name evidence="1" type="ORF">LCGC14_3078210</name>
</gene>
<dbReference type="AlphaFoldDB" id="A0A0F8WE02"/>
<dbReference type="EMBL" id="LAZR01065668">
    <property type="protein sequence ID" value="KKK55077.1"/>
    <property type="molecule type" value="Genomic_DNA"/>
</dbReference>
<evidence type="ECO:0000313" key="1">
    <source>
        <dbReference type="EMBL" id="KKK55077.1"/>
    </source>
</evidence>
<protein>
    <recommendedName>
        <fullName evidence="2">Large polyvalent protein associated domain-containing protein</fullName>
    </recommendedName>
</protein>
<reference evidence="1" key="1">
    <citation type="journal article" date="2015" name="Nature">
        <title>Complex archaea that bridge the gap between prokaryotes and eukaryotes.</title>
        <authorList>
            <person name="Spang A."/>
            <person name="Saw J.H."/>
            <person name="Jorgensen S.L."/>
            <person name="Zaremba-Niedzwiedzka K."/>
            <person name="Martijn J."/>
            <person name="Lind A.E."/>
            <person name="van Eijk R."/>
            <person name="Schleper C."/>
            <person name="Guy L."/>
            <person name="Ettema T.J."/>
        </authorList>
    </citation>
    <scope>NUCLEOTIDE SEQUENCE</scope>
</reference>
<feature type="non-terminal residue" evidence="1">
    <location>
        <position position="1"/>
    </location>
</feature>
<name>A0A0F8WE02_9ZZZZ</name>
<accession>A0A0F8WE02</accession>